<dbReference type="EMBL" id="JAEEGC010000066">
    <property type="protein sequence ID" value="MBV7274117.1"/>
    <property type="molecule type" value="Genomic_DNA"/>
</dbReference>
<proteinExistence type="predicted"/>
<comment type="caution">
    <text evidence="2">The sequence shown here is derived from an EMBL/GenBank/DDBJ whole genome shotgun (WGS) entry which is preliminary data.</text>
</comment>
<dbReference type="RefSeq" id="WP_218321185.1">
    <property type="nucleotide sequence ID" value="NZ_JAEEGC010000066.1"/>
</dbReference>
<dbReference type="PANTHER" id="PTHR35867">
    <property type="entry name" value="PROTEIN RSEC"/>
    <property type="match status" value="1"/>
</dbReference>
<dbReference type="Proteomes" id="UP000694308">
    <property type="component" value="Unassembled WGS sequence"/>
</dbReference>
<keyword evidence="1" id="KW-1133">Transmembrane helix</keyword>
<dbReference type="PIRSF" id="PIRSF004923">
    <property type="entry name" value="RseC"/>
    <property type="match status" value="1"/>
</dbReference>
<keyword evidence="1" id="KW-0812">Transmembrane</keyword>
<name>A0A949WVW0_9CLOT</name>
<protein>
    <submittedName>
        <fullName evidence="2">SoxR reducing system RseC family protein</fullName>
    </submittedName>
</protein>
<dbReference type="AlphaFoldDB" id="A0A949WVW0"/>
<dbReference type="PANTHER" id="PTHR35867:SF1">
    <property type="entry name" value="PROTEIN RSEC"/>
    <property type="match status" value="1"/>
</dbReference>
<dbReference type="InterPro" id="IPR007359">
    <property type="entry name" value="SigmaE_reg_RseC_MucC"/>
</dbReference>
<organism evidence="2 3">
    <name type="scientific">Clostridium thailandense</name>
    <dbReference type="NCBI Taxonomy" id="2794346"/>
    <lineage>
        <taxon>Bacteria</taxon>
        <taxon>Bacillati</taxon>
        <taxon>Bacillota</taxon>
        <taxon>Clostridia</taxon>
        <taxon>Eubacteriales</taxon>
        <taxon>Clostridiaceae</taxon>
        <taxon>Clostridium</taxon>
    </lineage>
</organism>
<feature type="transmembrane region" description="Helical" evidence="1">
    <location>
        <begin position="69"/>
        <end position="89"/>
    </location>
</feature>
<evidence type="ECO:0000313" key="2">
    <source>
        <dbReference type="EMBL" id="MBV7274117.1"/>
    </source>
</evidence>
<keyword evidence="3" id="KW-1185">Reference proteome</keyword>
<evidence type="ECO:0000256" key="1">
    <source>
        <dbReference type="SAM" id="Phobius"/>
    </source>
</evidence>
<keyword evidence="1" id="KW-0472">Membrane</keyword>
<reference evidence="2" key="1">
    <citation type="submission" date="2020-12" db="EMBL/GenBank/DDBJ databases">
        <title>Clostridium thailandense sp. nov., a novel acetogenic bacterium isolated from peat land soil in Thailand.</title>
        <authorList>
            <person name="Chaikitkaew S."/>
            <person name="Birkeland N.K."/>
        </authorList>
    </citation>
    <scope>NUCLEOTIDE SEQUENCE</scope>
    <source>
        <strain evidence="2">PL3</strain>
    </source>
</reference>
<feature type="transmembrane region" description="Helical" evidence="1">
    <location>
        <begin position="101"/>
        <end position="121"/>
    </location>
</feature>
<evidence type="ECO:0000313" key="3">
    <source>
        <dbReference type="Proteomes" id="UP000694308"/>
    </source>
</evidence>
<dbReference type="Pfam" id="PF04246">
    <property type="entry name" value="RseC_MucC"/>
    <property type="match status" value="1"/>
</dbReference>
<accession>A0A949WVW0</accession>
<gene>
    <name evidence="2" type="ORF">I6U48_14520</name>
</gene>
<sequence length="139" mass="15182">MKNELIGIVTEARGELALVRPVSHTSCDSAYCCQGEGVSKSVIEVKNEVNANVGDKVIFEAKEVGMIRVAFIVFILPLVLAVLGAVAGWHISGTLGINSQITAIFCGIIFFIISLIIIKFYEKYVSENSRLKPIIIRKI</sequence>
<dbReference type="InterPro" id="IPR026268">
    <property type="entry name" value="RseC"/>
</dbReference>